<accession>A0A0A9C5U4</accession>
<protein>
    <submittedName>
        <fullName evidence="1">Uncharacterized protein</fullName>
    </submittedName>
</protein>
<reference evidence="1" key="2">
    <citation type="journal article" date="2015" name="Data Brief">
        <title>Shoot transcriptome of the giant reed, Arundo donax.</title>
        <authorList>
            <person name="Barrero R.A."/>
            <person name="Guerrero F.D."/>
            <person name="Moolhuijzen P."/>
            <person name="Goolsby J.A."/>
            <person name="Tidwell J."/>
            <person name="Bellgard S.E."/>
            <person name="Bellgard M.I."/>
        </authorList>
    </citation>
    <scope>NUCLEOTIDE SEQUENCE</scope>
    <source>
        <tissue evidence="1">Shoot tissue taken approximately 20 cm above the soil surface</tissue>
    </source>
</reference>
<evidence type="ECO:0000313" key="1">
    <source>
        <dbReference type="EMBL" id="JAD69838.1"/>
    </source>
</evidence>
<sequence length="87" mass="9548">MMESSTSIKLCLSYFLATTCDLVILQSPNHVHTLTAMADDCSELYAPFRTMPFHVLSQQSNLHRSSSAIVSLANTRLLLPLASSLCC</sequence>
<dbReference type="AlphaFoldDB" id="A0A0A9C5U4"/>
<dbReference type="EMBL" id="GBRH01228057">
    <property type="protein sequence ID" value="JAD69838.1"/>
    <property type="molecule type" value="Transcribed_RNA"/>
</dbReference>
<organism evidence="1">
    <name type="scientific">Arundo donax</name>
    <name type="common">Giant reed</name>
    <name type="synonym">Donax arundinaceus</name>
    <dbReference type="NCBI Taxonomy" id="35708"/>
    <lineage>
        <taxon>Eukaryota</taxon>
        <taxon>Viridiplantae</taxon>
        <taxon>Streptophyta</taxon>
        <taxon>Embryophyta</taxon>
        <taxon>Tracheophyta</taxon>
        <taxon>Spermatophyta</taxon>
        <taxon>Magnoliopsida</taxon>
        <taxon>Liliopsida</taxon>
        <taxon>Poales</taxon>
        <taxon>Poaceae</taxon>
        <taxon>PACMAD clade</taxon>
        <taxon>Arundinoideae</taxon>
        <taxon>Arundineae</taxon>
        <taxon>Arundo</taxon>
    </lineage>
</organism>
<proteinExistence type="predicted"/>
<name>A0A0A9C5U4_ARUDO</name>
<reference evidence="1" key="1">
    <citation type="submission" date="2014-09" db="EMBL/GenBank/DDBJ databases">
        <authorList>
            <person name="Magalhaes I.L.F."/>
            <person name="Oliveira U."/>
            <person name="Santos F.R."/>
            <person name="Vidigal T.H.D.A."/>
            <person name="Brescovit A.D."/>
            <person name="Santos A.J."/>
        </authorList>
    </citation>
    <scope>NUCLEOTIDE SEQUENCE</scope>
    <source>
        <tissue evidence="1">Shoot tissue taken approximately 20 cm above the soil surface</tissue>
    </source>
</reference>